<keyword evidence="2" id="KW-1185">Reference proteome</keyword>
<organism evidence="1 2">
    <name type="scientific">Cylindrobasidium torrendii FP15055 ss-10</name>
    <dbReference type="NCBI Taxonomy" id="1314674"/>
    <lineage>
        <taxon>Eukaryota</taxon>
        <taxon>Fungi</taxon>
        <taxon>Dikarya</taxon>
        <taxon>Basidiomycota</taxon>
        <taxon>Agaricomycotina</taxon>
        <taxon>Agaricomycetes</taxon>
        <taxon>Agaricomycetidae</taxon>
        <taxon>Agaricales</taxon>
        <taxon>Marasmiineae</taxon>
        <taxon>Physalacriaceae</taxon>
        <taxon>Cylindrobasidium</taxon>
    </lineage>
</organism>
<proteinExistence type="predicted"/>
<protein>
    <submittedName>
        <fullName evidence="1">Uncharacterized protein</fullName>
    </submittedName>
</protein>
<reference evidence="1 2" key="1">
    <citation type="journal article" date="2015" name="Fungal Genet. Biol.">
        <title>Evolution of novel wood decay mechanisms in Agaricales revealed by the genome sequences of Fistulina hepatica and Cylindrobasidium torrendii.</title>
        <authorList>
            <person name="Floudas D."/>
            <person name="Held B.W."/>
            <person name="Riley R."/>
            <person name="Nagy L.G."/>
            <person name="Koehler G."/>
            <person name="Ransdell A.S."/>
            <person name="Younus H."/>
            <person name="Chow J."/>
            <person name="Chiniquy J."/>
            <person name="Lipzen A."/>
            <person name="Tritt A."/>
            <person name="Sun H."/>
            <person name="Haridas S."/>
            <person name="LaButti K."/>
            <person name="Ohm R.A."/>
            <person name="Kues U."/>
            <person name="Blanchette R.A."/>
            <person name="Grigoriev I.V."/>
            <person name="Minto R.E."/>
            <person name="Hibbett D.S."/>
        </authorList>
    </citation>
    <scope>NUCLEOTIDE SEQUENCE [LARGE SCALE GENOMIC DNA]</scope>
    <source>
        <strain evidence="1 2">FP15055 ss-10</strain>
    </source>
</reference>
<evidence type="ECO:0000313" key="1">
    <source>
        <dbReference type="EMBL" id="KIY62991.1"/>
    </source>
</evidence>
<sequence length="375" mass="42273">MPLFEGHDTYNPMWFSRPLSSPTRPALQNRLPWPFTDVNSPIRISFTSESPSTNIRSLPVSPYAVRTLGLPPSLSGDWKSIMFHSCVCERCIYDADPRDQQSIQHRYRQLLNLRDKLGQFARHTAQNPGDSIGTKKLKAGLTLDLAYYAQDESTQQLELDSVRTVCRAEYASGWEGMRQIDLKEGRGSMMTEAITRRMEVGDYSIGPCQEMHREIQDGMLSATNRDIARNRAQLDAPLSSRQTPQSVWPLPFMAGPSDVPLRTGGDELTNFIQSFPHEVQNQIVSLASPNHSGPTEPERTPPLSPPLGYMTEDGALIIPEADVLANLQTIEDYVLRNGIRYLIFQGNETNEAKRLIGAWCVEMERHEVYVCSEDM</sequence>
<accession>A0A0D7B0E6</accession>
<evidence type="ECO:0000313" key="2">
    <source>
        <dbReference type="Proteomes" id="UP000054007"/>
    </source>
</evidence>
<dbReference type="Proteomes" id="UP000054007">
    <property type="component" value="Unassembled WGS sequence"/>
</dbReference>
<dbReference type="AlphaFoldDB" id="A0A0D7B0E6"/>
<name>A0A0D7B0E6_9AGAR</name>
<dbReference type="EMBL" id="KN880730">
    <property type="protein sequence ID" value="KIY62991.1"/>
    <property type="molecule type" value="Genomic_DNA"/>
</dbReference>
<gene>
    <name evidence="1" type="ORF">CYLTODRAFT_426484</name>
</gene>